<evidence type="ECO:0000259" key="1">
    <source>
        <dbReference type="PROSITE" id="PS51186"/>
    </source>
</evidence>
<keyword evidence="3" id="KW-1185">Reference proteome</keyword>
<protein>
    <recommendedName>
        <fullName evidence="1">N-acetyltransferase domain-containing protein</fullName>
    </recommendedName>
</protein>
<organism evidence="2 3">
    <name type="scientific">Paraferrimonas haliotis</name>
    <dbReference type="NCBI Taxonomy" id="2013866"/>
    <lineage>
        <taxon>Bacteria</taxon>
        <taxon>Pseudomonadati</taxon>
        <taxon>Pseudomonadota</taxon>
        <taxon>Gammaproteobacteria</taxon>
        <taxon>Alteromonadales</taxon>
        <taxon>Ferrimonadaceae</taxon>
        <taxon>Paraferrimonas</taxon>
    </lineage>
</organism>
<sequence length="94" mass="10745">MGVVRYVPINEVWLLRGLVIAPDYRNLGLASKLVIKSREQHLPCYLFCDRTLVDFYKRCGFELCQAEGLPSGLLQRFCGYKARQPKLVAMACFS</sequence>
<dbReference type="InterPro" id="IPR000182">
    <property type="entry name" value="GNAT_dom"/>
</dbReference>
<reference evidence="2 3" key="1">
    <citation type="journal article" date="2014" name="Int. J. Syst. Evol. Microbiol.">
        <title>Complete genome sequence of Corynebacterium casei LMG S-19264T (=DSM 44701T), isolated from a smear-ripened cheese.</title>
        <authorList>
            <consortium name="US DOE Joint Genome Institute (JGI-PGF)"/>
            <person name="Walter F."/>
            <person name="Albersmeier A."/>
            <person name="Kalinowski J."/>
            <person name="Ruckert C."/>
        </authorList>
    </citation>
    <scope>NUCLEOTIDE SEQUENCE [LARGE SCALE GENOMIC DNA]</scope>
    <source>
        <strain evidence="2 3">NBRC 112785</strain>
    </source>
</reference>
<dbReference type="AlphaFoldDB" id="A0AA37WXF8"/>
<dbReference type="PROSITE" id="PS51186">
    <property type="entry name" value="GNAT"/>
    <property type="match status" value="1"/>
</dbReference>
<dbReference type="Pfam" id="PF13508">
    <property type="entry name" value="Acetyltransf_7"/>
    <property type="match status" value="1"/>
</dbReference>
<dbReference type="InterPro" id="IPR016181">
    <property type="entry name" value="Acyl_CoA_acyltransferase"/>
</dbReference>
<dbReference type="Gene3D" id="3.40.630.30">
    <property type="match status" value="1"/>
</dbReference>
<name>A0AA37WXF8_9GAMM</name>
<gene>
    <name evidence="2" type="ORF">GCM10007894_23090</name>
</gene>
<comment type="caution">
    <text evidence="2">The sequence shown here is derived from an EMBL/GenBank/DDBJ whole genome shotgun (WGS) entry which is preliminary data.</text>
</comment>
<dbReference type="EMBL" id="BSPO01000003">
    <property type="protein sequence ID" value="GLS84332.1"/>
    <property type="molecule type" value="Genomic_DNA"/>
</dbReference>
<proteinExistence type="predicted"/>
<evidence type="ECO:0000313" key="2">
    <source>
        <dbReference type="EMBL" id="GLS84332.1"/>
    </source>
</evidence>
<evidence type="ECO:0000313" key="3">
    <source>
        <dbReference type="Proteomes" id="UP001157439"/>
    </source>
</evidence>
<feature type="domain" description="N-acetyltransferase" evidence="1">
    <location>
        <begin position="1"/>
        <end position="79"/>
    </location>
</feature>
<dbReference type="GO" id="GO:0016747">
    <property type="term" value="F:acyltransferase activity, transferring groups other than amino-acyl groups"/>
    <property type="evidence" value="ECO:0007669"/>
    <property type="project" value="InterPro"/>
</dbReference>
<accession>A0AA37WXF8</accession>
<dbReference type="SUPFAM" id="SSF55729">
    <property type="entry name" value="Acyl-CoA N-acyltransferases (Nat)"/>
    <property type="match status" value="1"/>
</dbReference>
<dbReference type="Proteomes" id="UP001157439">
    <property type="component" value="Unassembled WGS sequence"/>
</dbReference>